<proteinExistence type="predicted"/>
<accession>A0A6C0HZF8</accession>
<reference evidence="1" key="1">
    <citation type="journal article" date="2020" name="Nature">
        <title>Giant virus diversity and host interactions through global metagenomics.</title>
        <authorList>
            <person name="Schulz F."/>
            <person name="Roux S."/>
            <person name="Paez-Espino D."/>
            <person name="Jungbluth S."/>
            <person name="Walsh D.A."/>
            <person name="Denef V.J."/>
            <person name="McMahon K.D."/>
            <person name="Konstantinidis K.T."/>
            <person name="Eloe-Fadrosh E.A."/>
            <person name="Kyrpides N.C."/>
            <person name="Woyke T."/>
        </authorList>
    </citation>
    <scope>NUCLEOTIDE SEQUENCE</scope>
    <source>
        <strain evidence="1">GVMAG-M-3300023184-184</strain>
    </source>
</reference>
<dbReference type="AlphaFoldDB" id="A0A6C0HZF8"/>
<organism evidence="1">
    <name type="scientific">viral metagenome</name>
    <dbReference type="NCBI Taxonomy" id="1070528"/>
    <lineage>
        <taxon>unclassified sequences</taxon>
        <taxon>metagenomes</taxon>
        <taxon>organismal metagenomes</taxon>
    </lineage>
</organism>
<sequence>MSIKHINIIICYLYMTPEESLNLKRLISQADDYQDNTEYIRRVKHSEKIRDDIRKLDIFMKNNKNLKNESLDQYRTMALSECPFLFNNYTDIFNKILAEELDFAIMSRLLVVLKLIEDNRVDQNEGSVMVGKVLKELYIDSAVKRGEHLDEQHGTSDGETKKVEGKQVSWKEWKLMNP</sequence>
<name>A0A6C0HZF8_9ZZZZ</name>
<dbReference type="EMBL" id="MN740059">
    <property type="protein sequence ID" value="QHT86141.1"/>
    <property type="molecule type" value="Genomic_DNA"/>
</dbReference>
<evidence type="ECO:0000313" key="1">
    <source>
        <dbReference type="EMBL" id="QHT86141.1"/>
    </source>
</evidence>
<protein>
    <submittedName>
        <fullName evidence="1">Uncharacterized protein</fullName>
    </submittedName>
</protein>